<dbReference type="Proteomes" id="UP000092659">
    <property type="component" value="Chromosome"/>
</dbReference>
<dbReference type="EC" id="5.4.2.9" evidence="3"/>
<dbReference type="Gene3D" id="3.20.20.60">
    <property type="entry name" value="Phosphoenolpyruvate-binding domains"/>
    <property type="match status" value="1"/>
</dbReference>
<name>A0A1B1AUS4_9ACTN</name>
<comment type="similarity">
    <text evidence="1">Belongs to the isocitrate lyase/PEP mutase superfamily. PEP mutase family.</text>
</comment>
<dbReference type="InterPro" id="IPR040442">
    <property type="entry name" value="Pyrv_kinase-like_dom_sf"/>
</dbReference>
<evidence type="ECO:0000256" key="1">
    <source>
        <dbReference type="ARBA" id="ARBA00038455"/>
    </source>
</evidence>
<dbReference type="AlphaFoldDB" id="A0A1B1AUS4"/>
<dbReference type="Proteomes" id="UP001519309">
    <property type="component" value="Unassembled WGS sequence"/>
</dbReference>
<evidence type="ECO:0000313" key="2">
    <source>
        <dbReference type="EMBL" id="ANP50328.1"/>
    </source>
</evidence>
<reference evidence="3 5" key="2">
    <citation type="submission" date="2021-03" db="EMBL/GenBank/DDBJ databases">
        <title>Genomic Encyclopedia of Type Strains, Phase IV (KMG-IV): sequencing the most valuable type-strain genomes for metagenomic binning, comparative biology and taxonomic classification.</title>
        <authorList>
            <person name="Goeker M."/>
        </authorList>
    </citation>
    <scope>NUCLEOTIDE SEQUENCE [LARGE SCALE GENOMIC DNA]</scope>
    <source>
        <strain evidence="3 5">DSM 40499</strain>
    </source>
</reference>
<gene>
    <name evidence="2" type="ORF">AVL59_12480</name>
    <name evidence="3" type="ORF">J2Z21_000922</name>
</gene>
<dbReference type="SUPFAM" id="SSF51621">
    <property type="entry name" value="Phosphoenolpyruvate/pyruvate domain"/>
    <property type="match status" value="1"/>
</dbReference>
<protein>
    <submittedName>
        <fullName evidence="3">Phosphoenolpyruvate phosphomutase</fullName>
        <ecNumber evidence="3">5.4.2.9</ecNumber>
    </submittedName>
</protein>
<dbReference type="EMBL" id="JAGGLP010000002">
    <property type="protein sequence ID" value="MBP2047998.1"/>
    <property type="molecule type" value="Genomic_DNA"/>
</dbReference>
<dbReference type="RefSeq" id="WP_067302854.1">
    <property type="nucleotide sequence ID" value="NZ_CP016279.1"/>
</dbReference>
<dbReference type="Pfam" id="PF13714">
    <property type="entry name" value="PEP_mutase"/>
    <property type="match status" value="1"/>
</dbReference>
<proteinExistence type="inferred from homology"/>
<evidence type="ECO:0000313" key="5">
    <source>
        <dbReference type="Proteomes" id="UP001519309"/>
    </source>
</evidence>
<evidence type="ECO:0000313" key="4">
    <source>
        <dbReference type="Proteomes" id="UP000092659"/>
    </source>
</evidence>
<dbReference type="GO" id="GO:0050188">
    <property type="term" value="F:phosphoenolpyruvate mutase activity"/>
    <property type="evidence" value="ECO:0007669"/>
    <property type="project" value="UniProtKB-EC"/>
</dbReference>
<dbReference type="EMBL" id="CP016279">
    <property type="protein sequence ID" value="ANP50328.1"/>
    <property type="molecule type" value="Genomic_DNA"/>
</dbReference>
<organism evidence="2 4">
    <name type="scientific">Streptomyces griseochromogenes</name>
    <dbReference type="NCBI Taxonomy" id="68214"/>
    <lineage>
        <taxon>Bacteria</taxon>
        <taxon>Bacillati</taxon>
        <taxon>Actinomycetota</taxon>
        <taxon>Actinomycetes</taxon>
        <taxon>Kitasatosporales</taxon>
        <taxon>Streptomycetaceae</taxon>
        <taxon>Streptomyces</taxon>
    </lineage>
</organism>
<dbReference type="STRING" id="68214.AVL59_12480"/>
<accession>A0A1B1AUS4</accession>
<dbReference type="PANTHER" id="PTHR42905">
    <property type="entry name" value="PHOSPHOENOLPYRUVATE CARBOXYLASE"/>
    <property type="match status" value="1"/>
</dbReference>
<dbReference type="CDD" id="cd00377">
    <property type="entry name" value="ICL_PEPM"/>
    <property type="match status" value="1"/>
</dbReference>
<keyword evidence="5" id="KW-1185">Reference proteome</keyword>
<dbReference type="KEGG" id="sgs:AVL59_12480"/>
<dbReference type="InterPro" id="IPR015813">
    <property type="entry name" value="Pyrv/PenolPyrv_kinase-like_dom"/>
</dbReference>
<dbReference type="PANTHER" id="PTHR42905:SF7">
    <property type="entry name" value="PHOSPHOENOLPYRUVATE PHOSPHOMUTASE"/>
    <property type="match status" value="1"/>
</dbReference>
<evidence type="ECO:0000313" key="3">
    <source>
        <dbReference type="EMBL" id="MBP2047998.1"/>
    </source>
</evidence>
<dbReference type="InterPro" id="IPR039556">
    <property type="entry name" value="ICL/PEPM"/>
</dbReference>
<keyword evidence="3" id="KW-0413">Isomerase</keyword>
<reference evidence="2 4" key="1">
    <citation type="submission" date="2016-06" db="EMBL/GenBank/DDBJ databases">
        <title>Complete genome sequence of Streptomyces griseochromogenes ATCC 14511, the Blasticidin S producer.</title>
        <authorList>
            <person name="Wu L."/>
        </authorList>
    </citation>
    <scope>NUCLEOTIDE SEQUENCE [LARGE SCALE GENOMIC DNA]</scope>
    <source>
        <strain evidence="2 4">ATCC 14511</strain>
    </source>
</reference>
<sequence>MNRTIRQLIADDVPVRAIGVHDGLSAILAQKAGFEALWAGGLGISASHGVPDAGILTMTEFHQDAVRIRRSTTLPVIADVDAGFGDVDVVRRMVKLYDSAGIDAVCIEDKQYPKRNSFLDGHLLEEPSVFARKIEAAKSSQQSDEFMVIARLESLIAGSTMEDAVSRALVYAKAGADAILIHSRLKTPAEIETFSREARTAGLTVPLFAVPTTYHTTSVDQLHEMGIAGMIYANQLIRGSITAMEHVLSRLYADGSTTAMEPEISTLKELFSLVDTDTLDGLKSWSGLAPAVGAQA</sequence>